<accession>A0A0M2KCF3</accession>
<proteinExistence type="predicted"/>
<keyword evidence="5" id="KW-0010">Activator</keyword>
<reference evidence="11 12" key="1">
    <citation type="submission" date="2015-01" db="EMBL/GenBank/DDBJ databases">
        <title>Erwinia tracheiphila.</title>
        <authorList>
            <person name="Shapiro L.R."/>
        </authorList>
    </citation>
    <scope>NUCLEOTIDE SEQUENCE [LARGE SCALE GENOMIC DNA]</scope>
    <source>
        <strain evidence="11 12">BuffGH</strain>
    </source>
</reference>
<dbReference type="RefSeq" id="WP_016169746.1">
    <property type="nucleotide sequence ID" value="NZ_CP013970.1"/>
</dbReference>
<keyword evidence="6" id="KW-0804">Transcription</keyword>
<dbReference type="PANTHER" id="PTHR46796">
    <property type="entry name" value="HTH-TYPE TRANSCRIPTIONAL ACTIVATOR RHAS-RELATED"/>
    <property type="match status" value="1"/>
</dbReference>
<dbReference type="SMART" id="SM00342">
    <property type="entry name" value="HTH_ARAC"/>
    <property type="match status" value="1"/>
</dbReference>
<dbReference type="Proteomes" id="UP000264980">
    <property type="component" value="Chromosome"/>
</dbReference>
<keyword evidence="4" id="KW-0238">DNA-binding</keyword>
<keyword evidence="1" id="KW-0963">Cytoplasm</keyword>
<evidence type="ECO:0000256" key="5">
    <source>
        <dbReference type="ARBA" id="ARBA00023159"/>
    </source>
</evidence>
<dbReference type="STRING" id="65700.SY86_03265"/>
<dbReference type="InterPro" id="IPR037923">
    <property type="entry name" value="HTH-like"/>
</dbReference>
<dbReference type="GO" id="GO:0043565">
    <property type="term" value="F:sequence-specific DNA binding"/>
    <property type="evidence" value="ECO:0007669"/>
    <property type="project" value="InterPro"/>
</dbReference>
<dbReference type="Pfam" id="PF12833">
    <property type="entry name" value="HTH_18"/>
    <property type="match status" value="1"/>
</dbReference>
<dbReference type="PROSITE" id="PS01124">
    <property type="entry name" value="HTH_ARAC_FAMILY_2"/>
    <property type="match status" value="1"/>
</dbReference>
<evidence type="ECO:0000259" key="9">
    <source>
        <dbReference type="PROSITE" id="PS01124"/>
    </source>
</evidence>
<dbReference type="SUPFAM" id="SSF51215">
    <property type="entry name" value="Regulatory protein AraC"/>
    <property type="match status" value="1"/>
</dbReference>
<dbReference type="CDD" id="cd06977">
    <property type="entry name" value="cupin_RhaR_RhaS-like_N"/>
    <property type="match status" value="1"/>
</dbReference>
<dbReference type="GO" id="GO:0003700">
    <property type="term" value="F:DNA-binding transcription factor activity"/>
    <property type="evidence" value="ECO:0007669"/>
    <property type="project" value="InterPro"/>
</dbReference>
<sequence>MTVLHSVDFFPDAGFPIAIEPRAPQDAFPEHHHDDFHEIVIVEQGAGIHIFNGEPKPLCSGCVCFVRSHDRHLYEKTDRLILTNVLYKEPEAFRFITGFQHLLPQECDGDYPYHYRINSNMMEQVRLLISELKTGSGSFTLEAQAAQEMRFMQLLLLLRSGKNERHGDDRPGKMHDLLEWLAEHYSEDVNWGVLAEQFSLSLRTLHRQLKQQTGSTPQRYLNRLRLLQARHLLRHSEMRITDIAFQCGFGDSNHFSTLFKREFGVSPRNIRQKNL</sequence>
<dbReference type="InterPro" id="IPR009057">
    <property type="entry name" value="Homeodomain-like_sf"/>
</dbReference>
<feature type="domain" description="HTH araC/xylS-type" evidence="9">
    <location>
        <begin position="175"/>
        <end position="273"/>
    </location>
</feature>
<organism evidence="11 12">
    <name type="scientific">Erwinia tracheiphila</name>
    <dbReference type="NCBI Taxonomy" id="65700"/>
    <lineage>
        <taxon>Bacteria</taxon>
        <taxon>Pseudomonadati</taxon>
        <taxon>Pseudomonadota</taxon>
        <taxon>Gammaproteobacteria</taxon>
        <taxon>Enterobacterales</taxon>
        <taxon>Erwiniaceae</taxon>
        <taxon>Erwinia</taxon>
    </lineage>
</organism>
<evidence type="ECO:0000256" key="3">
    <source>
        <dbReference type="ARBA" id="ARBA00023015"/>
    </source>
</evidence>
<dbReference type="Gene3D" id="2.60.120.10">
    <property type="entry name" value="Jelly Rolls"/>
    <property type="match status" value="1"/>
</dbReference>
<dbReference type="PROSITE" id="PS00041">
    <property type="entry name" value="HTH_ARAC_FAMILY_1"/>
    <property type="match status" value="1"/>
</dbReference>
<dbReference type="PANTHER" id="PTHR46796:SF13">
    <property type="entry name" value="HTH-TYPE TRANSCRIPTIONAL ACTIVATOR RHAS"/>
    <property type="match status" value="1"/>
</dbReference>
<evidence type="ECO:0000256" key="4">
    <source>
        <dbReference type="ARBA" id="ARBA00023125"/>
    </source>
</evidence>
<dbReference type="InterPro" id="IPR003313">
    <property type="entry name" value="AraC-bd"/>
</dbReference>
<evidence type="ECO:0000256" key="1">
    <source>
        <dbReference type="ARBA" id="ARBA00022490"/>
    </source>
</evidence>
<reference evidence="10 13" key="2">
    <citation type="submission" date="2016-01" db="EMBL/GenBank/DDBJ databases">
        <authorList>
            <person name="Oliw E.H."/>
        </authorList>
    </citation>
    <scope>NUCLEOTIDE SEQUENCE [LARGE SCALE GENOMIC DNA]</scope>
    <source>
        <strain evidence="10 13">MDcuke</strain>
    </source>
</reference>
<dbReference type="InterPro" id="IPR014710">
    <property type="entry name" value="RmlC-like_jellyroll"/>
</dbReference>
<protein>
    <recommendedName>
        <fullName evidence="8">Arabinose operon regulatory protein</fullName>
    </recommendedName>
</protein>
<dbReference type="Gene3D" id="1.10.10.60">
    <property type="entry name" value="Homeodomain-like"/>
    <property type="match status" value="1"/>
</dbReference>
<dbReference type="PRINTS" id="PR00032">
    <property type="entry name" value="HTHARAC"/>
</dbReference>
<evidence type="ECO:0000256" key="2">
    <source>
        <dbReference type="ARBA" id="ARBA00022737"/>
    </source>
</evidence>
<dbReference type="PATRIC" id="fig|65700.7.peg.822"/>
<dbReference type="InterPro" id="IPR018060">
    <property type="entry name" value="HTH_AraC"/>
</dbReference>
<dbReference type="EMBL" id="CP013970">
    <property type="protein sequence ID" value="AXF75879.1"/>
    <property type="molecule type" value="Genomic_DNA"/>
</dbReference>
<keyword evidence="2" id="KW-0677">Repeat</keyword>
<evidence type="ECO:0000313" key="13">
    <source>
        <dbReference type="Proteomes" id="UP000264980"/>
    </source>
</evidence>
<keyword evidence="3" id="KW-0805">Transcription regulation</keyword>
<dbReference type="InterPro" id="IPR018062">
    <property type="entry name" value="HTH_AraC-typ_CS"/>
</dbReference>
<dbReference type="InterPro" id="IPR020449">
    <property type="entry name" value="Tscrpt_reg_AraC-type_HTH"/>
</dbReference>
<dbReference type="InterPro" id="IPR047220">
    <property type="entry name" value="RhaR_RhaS-like_N"/>
</dbReference>
<evidence type="ECO:0000313" key="11">
    <source>
        <dbReference type="EMBL" id="KKF34681.1"/>
    </source>
</evidence>
<evidence type="ECO:0000256" key="8">
    <source>
        <dbReference type="ARBA" id="ARBA00044978"/>
    </source>
</evidence>
<dbReference type="NCBIfam" id="NF010028">
    <property type="entry name" value="PRK13503.1"/>
    <property type="match status" value="1"/>
</dbReference>
<dbReference type="AlphaFoldDB" id="A0A0M2KCF3"/>
<evidence type="ECO:0000313" key="12">
    <source>
        <dbReference type="Proteomes" id="UP000033924"/>
    </source>
</evidence>
<evidence type="ECO:0000256" key="7">
    <source>
        <dbReference type="ARBA" id="ARBA00023308"/>
    </source>
</evidence>
<dbReference type="InterPro" id="IPR050204">
    <property type="entry name" value="AraC_XylS_family_regulators"/>
</dbReference>
<keyword evidence="12" id="KW-1185">Reference proteome</keyword>
<dbReference type="Proteomes" id="UP000033924">
    <property type="component" value="Unassembled WGS sequence"/>
</dbReference>
<evidence type="ECO:0000313" key="10">
    <source>
        <dbReference type="EMBL" id="AXF75879.1"/>
    </source>
</evidence>
<gene>
    <name evidence="10" type="ORF">AV903_07110</name>
    <name evidence="11" type="ORF">SY86_03265</name>
</gene>
<name>A0A0M2KCF3_9GAMM</name>
<keyword evidence="7" id="KW-0684">Rhamnose metabolism</keyword>
<dbReference type="EMBL" id="JXNU01000003">
    <property type="protein sequence ID" value="KKF34681.1"/>
    <property type="molecule type" value="Genomic_DNA"/>
</dbReference>
<dbReference type="Pfam" id="PF02311">
    <property type="entry name" value="AraC_binding"/>
    <property type="match status" value="1"/>
</dbReference>
<evidence type="ECO:0000256" key="6">
    <source>
        <dbReference type="ARBA" id="ARBA00023163"/>
    </source>
</evidence>
<dbReference type="SUPFAM" id="SSF46689">
    <property type="entry name" value="Homeodomain-like"/>
    <property type="match status" value="2"/>
</dbReference>